<dbReference type="Proteomes" id="UP001231189">
    <property type="component" value="Unassembled WGS sequence"/>
</dbReference>
<evidence type="ECO:0000259" key="1">
    <source>
        <dbReference type="PROSITE" id="PS50181"/>
    </source>
</evidence>
<dbReference type="SMART" id="SM00256">
    <property type="entry name" value="FBOX"/>
    <property type="match status" value="1"/>
</dbReference>
<evidence type="ECO:0000313" key="3">
    <source>
        <dbReference type="Proteomes" id="UP001231189"/>
    </source>
</evidence>
<evidence type="ECO:0000313" key="2">
    <source>
        <dbReference type="EMBL" id="KAK1646537.1"/>
    </source>
</evidence>
<accession>A0AAD8S6Q7</accession>
<dbReference type="EMBL" id="JAUUTY010000004">
    <property type="protein sequence ID" value="KAK1646537.1"/>
    <property type="molecule type" value="Genomic_DNA"/>
</dbReference>
<proteinExistence type="predicted"/>
<feature type="domain" description="F-box" evidence="1">
    <location>
        <begin position="4"/>
        <end position="40"/>
    </location>
</feature>
<dbReference type="InterPro" id="IPR032675">
    <property type="entry name" value="LRR_dom_sf"/>
</dbReference>
<reference evidence="2" key="1">
    <citation type="submission" date="2023-07" db="EMBL/GenBank/DDBJ databases">
        <title>A chromosome-level genome assembly of Lolium multiflorum.</title>
        <authorList>
            <person name="Chen Y."/>
            <person name="Copetti D."/>
            <person name="Kolliker R."/>
            <person name="Studer B."/>
        </authorList>
    </citation>
    <scope>NUCLEOTIDE SEQUENCE</scope>
    <source>
        <strain evidence="2">02402/16</strain>
        <tissue evidence="2">Leaf</tissue>
    </source>
</reference>
<dbReference type="InterPro" id="IPR001810">
    <property type="entry name" value="F-box_dom"/>
</dbReference>
<dbReference type="InterPro" id="IPR053781">
    <property type="entry name" value="F-box_AtFBL13-like"/>
</dbReference>
<dbReference type="InterPro" id="IPR053197">
    <property type="entry name" value="F-box_SCFL_complex_component"/>
</dbReference>
<dbReference type="PANTHER" id="PTHR34223">
    <property type="entry name" value="OS11G0201299 PROTEIN"/>
    <property type="match status" value="1"/>
</dbReference>
<organism evidence="2 3">
    <name type="scientific">Lolium multiflorum</name>
    <name type="common">Italian ryegrass</name>
    <name type="synonym">Lolium perenne subsp. multiflorum</name>
    <dbReference type="NCBI Taxonomy" id="4521"/>
    <lineage>
        <taxon>Eukaryota</taxon>
        <taxon>Viridiplantae</taxon>
        <taxon>Streptophyta</taxon>
        <taxon>Embryophyta</taxon>
        <taxon>Tracheophyta</taxon>
        <taxon>Spermatophyta</taxon>
        <taxon>Magnoliopsida</taxon>
        <taxon>Liliopsida</taxon>
        <taxon>Poales</taxon>
        <taxon>Poaceae</taxon>
        <taxon>BOP clade</taxon>
        <taxon>Pooideae</taxon>
        <taxon>Poodae</taxon>
        <taxon>Poeae</taxon>
        <taxon>Poeae Chloroplast Group 2 (Poeae type)</taxon>
        <taxon>Loliodinae</taxon>
        <taxon>Loliinae</taxon>
        <taxon>Lolium</taxon>
    </lineage>
</organism>
<comment type="caution">
    <text evidence="2">The sequence shown here is derived from an EMBL/GenBank/DDBJ whole genome shotgun (WGS) entry which is preliminary data.</text>
</comment>
<keyword evidence="3" id="KW-1185">Reference proteome</keyword>
<sequence length="491" mass="54377">MRAADLIGTLPDEVLQHVLSFLPSRDAVHSSLLSRRWRDLWRSAPAVRVSGKGDAFRLFVDSLLLHRNDASQLRSFEIDDYAATTSLRLDVYQDEDDDYEDDEDGYLQLRRMEIDPSVDRWIAHALSTCRAASLTARFDEDIAVPWRPRSPDAFASQHLTTMQLELVELADGLLDFSPCPALLSLTLSGCRLNGDALVSPSLERLSIIHCDIPIGRYTDGGTTTMRISTPSLRHLNISDSYDEEQTAPSLDSMPRLTTASIRLTGATKLYPGNGCMLLHGLSEATTLELLASTPDGMEILQRELTWCPTFTKLKTLILNNWCVCGDVTALACLLRHTPTLERLILRLDFENHGLEKKAEGSCIPSPQLHPTLESLKTVEIKSRCPSSDTKDQEILKLFSDWGTCPVKSGSRGRGGSRGGVLVAWLSELEAVEELEGHVSGVVVEARGQGGEGGGSGSWSMELEAKEEDMLWSVELETQHHGRKRRRGRGEE</sequence>
<dbReference type="SUPFAM" id="SSF81383">
    <property type="entry name" value="F-box domain"/>
    <property type="match status" value="1"/>
</dbReference>
<dbReference type="PROSITE" id="PS50181">
    <property type="entry name" value="FBOX"/>
    <property type="match status" value="1"/>
</dbReference>
<dbReference type="InterPro" id="IPR036047">
    <property type="entry name" value="F-box-like_dom_sf"/>
</dbReference>
<dbReference type="Pfam" id="PF00646">
    <property type="entry name" value="F-box"/>
    <property type="match status" value="1"/>
</dbReference>
<gene>
    <name evidence="2" type="ORF">QYE76_064342</name>
</gene>
<dbReference type="PANTHER" id="PTHR34223:SF72">
    <property type="entry name" value="F-BOX DOMAIN-CONTAINING PROTEIN"/>
    <property type="match status" value="1"/>
</dbReference>
<dbReference type="CDD" id="cd22160">
    <property type="entry name" value="F-box_AtFBL13-like"/>
    <property type="match status" value="1"/>
</dbReference>
<dbReference type="SUPFAM" id="SSF52047">
    <property type="entry name" value="RNI-like"/>
    <property type="match status" value="1"/>
</dbReference>
<dbReference type="AlphaFoldDB" id="A0AAD8S6Q7"/>
<name>A0AAD8S6Q7_LOLMU</name>
<protein>
    <recommendedName>
        <fullName evidence="1">F-box domain-containing protein</fullName>
    </recommendedName>
</protein>
<dbReference type="Gene3D" id="1.20.1280.50">
    <property type="match status" value="1"/>
</dbReference>
<dbReference type="Gene3D" id="3.80.10.10">
    <property type="entry name" value="Ribonuclease Inhibitor"/>
    <property type="match status" value="1"/>
</dbReference>